<evidence type="ECO:0000256" key="1">
    <source>
        <dbReference type="SAM" id="Phobius"/>
    </source>
</evidence>
<evidence type="ECO:0000313" key="2">
    <source>
        <dbReference type="EMBL" id="MBG6122453.1"/>
    </source>
</evidence>
<keyword evidence="1" id="KW-0472">Membrane</keyword>
<name>A0A931E1D3_9CORY</name>
<organism evidence="2 3">
    <name type="scientific">Corynebacterium aquatimens</name>
    <dbReference type="NCBI Taxonomy" id="1190508"/>
    <lineage>
        <taxon>Bacteria</taxon>
        <taxon>Bacillati</taxon>
        <taxon>Actinomycetota</taxon>
        <taxon>Actinomycetes</taxon>
        <taxon>Mycobacteriales</taxon>
        <taxon>Corynebacteriaceae</taxon>
        <taxon>Corynebacterium</taxon>
    </lineage>
</organism>
<comment type="caution">
    <text evidence="2">The sequence shown here is derived from an EMBL/GenBank/DDBJ whole genome shotgun (WGS) entry which is preliminary data.</text>
</comment>
<dbReference type="AlphaFoldDB" id="A0A931E1D3"/>
<keyword evidence="3" id="KW-1185">Reference proteome</keyword>
<feature type="transmembrane region" description="Helical" evidence="1">
    <location>
        <begin position="128"/>
        <end position="146"/>
    </location>
</feature>
<proteinExistence type="predicted"/>
<dbReference type="EMBL" id="JADOUE010000001">
    <property type="protein sequence ID" value="MBG6122453.1"/>
    <property type="molecule type" value="Genomic_DNA"/>
</dbReference>
<feature type="transmembrane region" description="Helical" evidence="1">
    <location>
        <begin position="32"/>
        <end position="54"/>
    </location>
</feature>
<gene>
    <name evidence="2" type="ORF">IW254_001422</name>
</gene>
<dbReference type="RefSeq" id="WP_231375484.1">
    <property type="nucleotide sequence ID" value="NZ_CP046980.1"/>
</dbReference>
<evidence type="ECO:0000313" key="3">
    <source>
        <dbReference type="Proteomes" id="UP000658613"/>
    </source>
</evidence>
<accession>A0A931E1D3</accession>
<reference evidence="2" key="1">
    <citation type="submission" date="2020-11" db="EMBL/GenBank/DDBJ databases">
        <title>Sequencing the genomes of 1000 actinobacteria strains.</title>
        <authorList>
            <person name="Klenk H.-P."/>
        </authorList>
    </citation>
    <scope>NUCLEOTIDE SEQUENCE</scope>
    <source>
        <strain evidence="2">DSM 45632</strain>
    </source>
</reference>
<keyword evidence="1" id="KW-0812">Transmembrane</keyword>
<protein>
    <submittedName>
        <fullName evidence="2">Membrane protein</fullName>
    </submittedName>
</protein>
<sequence>MFPTFVADPNDPNRRPVIELGEDWPANLRTSFYLACSASVVMLVVGMVLLSKGFPGDPADPALEEVRRFYMTNMRITALGNMVLALGLTSVASYFRRGSRLARNIAAGLAALAIFLNVAAVLFRVTALALSMLIVVLLAFSLLFLFRRDSNAYIERESPKF</sequence>
<keyword evidence="1" id="KW-1133">Transmembrane helix</keyword>
<dbReference type="Proteomes" id="UP000658613">
    <property type="component" value="Unassembled WGS sequence"/>
</dbReference>
<feature type="transmembrane region" description="Helical" evidence="1">
    <location>
        <begin position="74"/>
        <end position="95"/>
    </location>
</feature>
<feature type="transmembrane region" description="Helical" evidence="1">
    <location>
        <begin position="102"/>
        <end position="122"/>
    </location>
</feature>